<name>A0A0A9BU94_ARUDO</name>
<reference evidence="1" key="2">
    <citation type="journal article" date="2015" name="Data Brief">
        <title>Shoot transcriptome of the giant reed, Arundo donax.</title>
        <authorList>
            <person name="Barrero R.A."/>
            <person name="Guerrero F.D."/>
            <person name="Moolhuijzen P."/>
            <person name="Goolsby J.A."/>
            <person name="Tidwell J."/>
            <person name="Bellgard S.E."/>
            <person name="Bellgard M.I."/>
        </authorList>
    </citation>
    <scope>NUCLEOTIDE SEQUENCE</scope>
    <source>
        <tissue evidence="1">Shoot tissue taken approximately 20 cm above the soil surface</tissue>
    </source>
</reference>
<reference evidence="1" key="1">
    <citation type="submission" date="2014-09" db="EMBL/GenBank/DDBJ databases">
        <authorList>
            <person name="Magalhaes I.L.F."/>
            <person name="Oliveira U."/>
            <person name="Santos F.R."/>
            <person name="Vidigal T.H.D.A."/>
            <person name="Brescovit A.D."/>
            <person name="Santos A.J."/>
        </authorList>
    </citation>
    <scope>NUCLEOTIDE SEQUENCE</scope>
    <source>
        <tissue evidence="1">Shoot tissue taken approximately 20 cm above the soil surface</tissue>
    </source>
</reference>
<dbReference type="EMBL" id="GBRH01233165">
    <property type="protein sequence ID" value="JAD64730.1"/>
    <property type="molecule type" value="Transcribed_RNA"/>
</dbReference>
<evidence type="ECO:0000313" key="1">
    <source>
        <dbReference type="EMBL" id="JAD64730.1"/>
    </source>
</evidence>
<organism evidence="1">
    <name type="scientific">Arundo donax</name>
    <name type="common">Giant reed</name>
    <name type="synonym">Donax arundinaceus</name>
    <dbReference type="NCBI Taxonomy" id="35708"/>
    <lineage>
        <taxon>Eukaryota</taxon>
        <taxon>Viridiplantae</taxon>
        <taxon>Streptophyta</taxon>
        <taxon>Embryophyta</taxon>
        <taxon>Tracheophyta</taxon>
        <taxon>Spermatophyta</taxon>
        <taxon>Magnoliopsida</taxon>
        <taxon>Liliopsida</taxon>
        <taxon>Poales</taxon>
        <taxon>Poaceae</taxon>
        <taxon>PACMAD clade</taxon>
        <taxon>Arundinoideae</taxon>
        <taxon>Arundineae</taxon>
        <taxon>Arundo</taxon>
    </lineage>
</organism>
<accession>A0A0A9BU94</accession>
<proteinExistence type="predicted"/>
<protein>
    <submittedName>
        <fullName evidence="1">Uncharacterized protein</fullName>
    </submittedName>
</protein>
<sequence>MLCSSSFAGGR</sequence>